<evidence type="ECO:0000313" key="3">
    <source>
        <dbReference type="Proteomes" id="UP000253868"/>
    </source>
</evidence>
<sequence>MNESEAEDVSKVVPCAPSRSRRLLGTVLPAVLVGGAIGGGLAFIKITADGADRDVTAAIREEDDPKPGKDPAAPVGKGRAVTELTKKLLPVPSGYRLGPDVKGMSNDGELTAEQLKRRLVAQLTGGTAVQRDRFGDRLGGMGVKGMAVRTYSADSRRLVVEVAVSQLTKPGATRLWHESFVEAARLTEREGPSFGKGIKAACFRPARASEDIAPGLRSMMCSGYVDDIVVNLTAQGRTDDLDAGEVAKLMRRQLNHLASPGRYV</sequence>
<feature type="transmembrane region" description="Helical" evidence="1">
    <location>
        <begin position="23"/>
        <end position="44"/>
    </location>
</feature>
<dbReference type="EMBL" id="CP031194">
    <property type="protein sequence ID" value="AXG79334.1"/>
    <property type="molecule type" value="Genomic_DNA"/>
</dbReference>
<keyword evidence="1" id="KW-0472">Membrane</keyword>
<reference evidence="3" key="1">
    <citation type="submission" date="2018-07" db="EMBL/GenBank/DDBJ databases">
        <authorList>
            <person name="Zhao J."/>
        </authorList>
    </citation>
    <scope>NUCLEOTIDE SEQUENCE [LARGE SCALE GENOMIC DNA]</scope>
    <source>
        <strain evidence="3">GSSD-12</strain>
    </source>
</reference>
<protein>
    <submittedName>
        <fullName evidence="2">Uncharacterized protein</fullName>
    </submittedName>
</protein>
<evidence type="ECO:0000313" key="2">
    <source>
        <dbReference type="EMBL" id="AXG79334.1"/>
    </source>
</evidence>
<organism evidence="2 3">
    <name type="scientific">Streptomyces paludis</name>
    <dbReference type="NCBI Taxonomy" id="2282738"/>
    <lineage>
        <taxon>Bacteria</taxon>
        <taxon>Bacillati</taxon>
        <taxon>Actinomycetota</taxon>
        <taxon>Actinomycetes</taxon>
        <taxon>Kitasatosporales</taxon>
        <taxon>Streptomycetaceae</taxon>
        <taxon>Streptomyces</taxon>
    </lineage>
</organism>
<evidence type="ECO:0000256" key="1">
    <source>
        <dbReference type="SAM" id="Phobius"/>
    </source>
</evidence>
<dbReference type="Proteomes" id="UP000253868">
    <property type="component" value="Chromosome"/>
</dbReference>
<dbReference type="OrthoDB" id="3853749at2"/>
<keyword evidence="1" id="KW-0812">Transmembrane</keyword>
<dbReference type="RefSeq" id="WP_114660666.1">
    <property type="nucleotide sequence ID" value="NZ_CP031194.1"/>
</dbReference>
<dbReference type="KEGG" id="spad:DVK44_18620"/>
<gene>
    <name evidence="2" type="ORF">DVK44_18620</name>
</gene>
<dbReference type="AlphaFoldDB" id="A0A345HRL0"/>
<keyword evidence="3" id="KW-1185">Reference proteome</keyword>
<keyword evidence="1" id="KW-1133">Transmembrane helix</keyword>
<accession>A0A345HRL0</accession>
<proteinExistence type="predicted"/>
<name>A0A345HRL0_9ACTN</name>